<evidence type="ECO:0000256" key="1">
    <source>
        <dbReference type="SAM" id="Phobius"/>
    </source>
</evidence>
<keyword evidence="1" id="KW-0812">Transmembrane</keyword>
<gene>
    <name evidence="2" type="ORF">L0Y14_08880</name>
</gene>
<name>A0A9J6ZUE6_9GAMM</name>
<feature type="transmembrane region" description="Helical" evidence="1">
    <location>
        <begin position="12"/>
        <end position="35"/>
    </location>
</feature>
<accession>A0A9J6ZUE6</accession>
<keyword evidence="3" id="KW-1185">Reference proteome</keyword>
<dbReference type="Proteomes" id="UP001056649">
    <property type="component" value="Chromosome"/>
</dbReference>
<dbReference type="KEGG" id="eps:L0Y14_08880"/>
<keyword evidence="1" id="KW-0472">Membrane</keyword>
<dbReference type="RefSeq" id="WP_005965442.1">
    <property type="nucleotide sequence ID" value="NZ_CP090569.1"/>
</dbReference>
<sequence>MIHSNYLRRYRLSFAALLSLVLLSFLIISASIWYASEINSETAEVRTALHQAMARIREARRNLELAAIYQDRYSSLQQQGVIGEEERLAWIEQIRETAIAQGIPQVTYSLASRTPFQPPSASDLIQSLPLFGSRMKLQLGLLHEEQLFRFLQGLQRQVTGLFLVRSCQLQRAERDRPIKTNRTDLINIRAACDLEWLTINFEAATGVVDESMAP</sequence>
<keyword evidence="1" id="KW-1133">Transmembrane helix</keyword>
<dbReference type="AlphaFoldDB" id="A0A9J6ZUE6"/>
<protein>
    <submittedName>
        <fullName evidence="2">Potassium transporter TrkA</fullName>
    </submittedName>
</protein>
<dbReference type="EMBL" id="CP090569">
    <property type="protein sequence ID" value="USF86263.1"/>
    <property type="molecule type" value="Genomic_DNA"/>
</dbReference>
<proteinExistence type="predicted"/>
<evidence type="ECO:0000313" key="3">
    <source>
        <dbReference type="Proteomes" id="UP001056649"/>
    </source>
</evidence>
<organism evidence="2 3">
    <name type="scientific">Candidatus Endoriftia persephonae</name>
    <dbReference type="NCBI Taxonomy" id="393765"/>
    <lineage>
        <taxon>Bacteria</taxon>
        <taxon>Pseudomonadati</taxon>
        <taxon>Pseudomonadota</taxon>
        <taxon>Gammaproteobacteria</taxon>
        <taxon>Chromatiales</taxon>
        <taxon>Sedimenticolaceae</taxon>
        <taxon>Candidatus Endoriftia</taxon>
    </lineage>
</organism>
<evidence type="ECO:0000313" key="2">
    <source>
        <dbReference type="EMBL" id="USF86263.1"/>
    </source>
</evidence>
<reference evidence="2" key="1">
    <citation type="journal article" date="2022" name="Mol. Ecol. Resour.">
        <title>The complete and closed genome of the facultative generalist Candidatus Endoriftia persephone from deep-sea hydrothermal vents.</title>
        <authorList>
            <person name="de Oliveira A.L."/>
            <person name="Srivastava A."/>
            <person name="Espada-Hinojosa S."/>
            <person name="Bright M."/>
        </authorList>
    </citation>
    <scope>NUCLEOTIDE SEQUENCE</scope>
    <source>
        <strain evidence="2">Tica-EPR-9o50.N</strain>
    </source>
</reference>